<feature type="chain" id="PRO_5020778109" evidence="2">
    <location>
        <begin position="27"/>
        <end position="157"/>
    </location>
</feature>
<feature type="signal peptide" evidence="2">
    <location>
        <begin position="1"/>
        <end position="26"/>
    </location>
</feature>
<accession>A0A4R5FS99</accession>
<name>A0A4R5FS99_9ACTN</name>
<protein>
    <submittedName>
        <fullName evidence="3">Uncharacterized protein</fullName>
    </submittedName>
</protein>
<proteinExistence type="predicted"/>
<sequence>MFKRRLAVLAAVATLAVTGLAGSALADEPVRPTAGTKVICKTSDGRTIEIVRARSMEGVKPARPDGEIRKTKPMKGFEATRPDGEIRKAKPAETVVLREGDPAAEVKALPLPAEKAEALTRVEEGDAVRSPAEPGTVRDHADKGWAKTLKIQCEKAE</sequence>
<reference evidence="3 4" key="1">
    <citation type="submission" date="2019-03" db="EMBL/GenBank/DDBJ databases">
        <title>Draft genome sequences of novel Actinobacteria.</title>
        <authorList>
            <person name="Sahin N."/>
            <person name="Ay H."/>
            <person name="Saygin H."/>
        </authorList>
    </citation>
    <scope>NUCLEOTIDE SEQUENCE [LARGE SCALE GENOMIC DNA]</scope>
    <source>
        <strain evidence="3 4">6K102</strain>
    </source>
</reference>
<evidence type="ECO:0000313" key="3">
    <source>
        <dbReference type="EMBL" id="TDE55643.1"/>
    </source>
</evidence>
<comment type="caution">
    <text evidence="3">The sequence shown here is derived from an EMBL/GenBank/DDBJ whole genome shotgun (WGS) entry which is preliminary data.</text>
</comment>
<feature type="compositionally biased region" description="Basic and acidic residues" evidence="1">
    <location>
        <begin position="56"/>
        <end position="70"/>
    </location>
</feature>
<feature type="region of interest" description="Disordered" evidence="1">
    <location>
        <begin position="120"/>
        <end position="144"/>
    </location>
</feature>
<organism evidence="3 4">
    <name type="scientific">Nonomuraea mesophila</name>
    <dbReference type="NCBI Taxonomy" id="2530382"/>
    <lineage>
        <taxon>Bacteria</taxon>
        <taxon>Bacillati</taxon>
        <taxon>Actinomycetota</taxon>
        <taxon>Actinomycetes</taxon>
        <taxon>Streptosporangiales</taxon>
        <taxon>Streptosporangiaceae</taxon>
        <taxon>Nonomuraea</taxon>
    </lineage>
</organism>
<evidence type="ECO:0000256" key="2">
    <source>
        <dbReference type="SAM" id="SignalP"/>
    </source>
</evidence>
<evidence type="ECO:0000256" key="1">
    <source>
        <dbReference type="SAM" id="MobiDB-lite"/>
    </source>
</evidence>
<keyword evidence="4" id="KW-1185">Reference proteome</keyword>
<gene>
    <name evidence="3" type="ORF">E1295_13970</name>
</gene>
<dbReference type="RefSeq" id="WP_132630692.1">
    <property type="nucleotide sequence ID" value="NZ_SMLD01000029.1"/>
</dbReference>
<dbReference type="AlphaFoldDB" id="A0A4R5FS99"/>
<dbReference type="Proteomes" id="UP000295136">
    <property type="component" value="Unassembled WGS sequence"/>
</dbReference>
<feature type="region of interest" description="Disordered" evidence="1">
    <location>
        <begin position="56"/>
        <end position="84"/>
    </location>
</feature>
<evidence type="ECO:0000313" key="4">
    <source>
        <dbReference type="Proteomes" id="UP000295136"/>
    </source>
</evidence>
<dbReference type="EMBL" id="SMLD01000029">
    <property type="protein sequence ID" value="TDE55643.1"/>
    <property type="molecule type" value="Genomic_DNA"/>
</dbReference>
<keyword evidence="2" id="KW-0732">Signal</keyword>